<dbReference type="Proteomes" id="UP000032611">
    <property type="component" value="Chromosome"/>
</dbReference>
<reference evidence="6 7" key="1">
    <citation type="journal article" date="2015" name="Genome Announc.">
        <title>Complete genome sequence of Martelella endophytica YC6887, which has antifungal activity associated with a halophyte.</title>
        <authorList>
            <person name="Khan A."/>
            <person name="Khan H."/>
            <person name="Chung E.J."/>
            <person name="Hossain M.T."/>
            <person name="Chung Y.R."/>
        </authorList>
    </citation>
    <scope>NUCLEOTIDE SEQUENCE [LARGE SCALE GENOMIC DNA]</scope>
    <source>
        <strain evidence="6">YC6887</strain>
    </source>
</reference>
<dbReference type="OrthoDB" id="9795573at2"/>
<accession>A0A0D5LLP2</accession>
<evidence type="ECO:0000259" key="5">
    <source>
        <dbReference type="PROSITE" id="PS51898"/>
    </source>
</evidence>
<dbReference type="InterPro" id="IPR011010">
    <property type="entry name" value="DNA_brk_join_enz"/>
</dbReference>
<evidence type="ECO:0000256" key="4">
    <source>
        <dbReference type="ARBA" id="ARBA00023172"/>
    </source>
</evidence>
<dbReference type="InterPro" id="IPR002104">
    <property type="entry name" value="Integrase_catalytic"/>
</dbReference>
<evidence type="ECO:0000313" key="6">
    <source>
        <dbReference type="EMBL" id="AJY44692.1"/>
    </source>
</evidence>
<evidence type="ECO:0000256" key="2">
    <source>
        <dbReference type="ARBA" id="ARBA00022908"/>
    </source>
</evidence>
<evidence type="ECO:0000256" key="3">
    <source>
        <dbReference type="ARBA" id="ARBA00023125"/>
    </source>
</evidence>
<name>A0A0D5LLP2_MAREN</name>
<dbReference type="RefSeq" id="WP_045679271.1">
    <property type="nucleotide sequence ID" value="NZ_CP010803.1"/>
</dbReference>
<dbReference type="InterPro" id="IPR013762">
    <property type="entry name" value="Integrase-like_cat_sf"/>
</dbReference>
<dbReference type="PROSITE" id="PS51898">
    <property type="entry name" value="TYR_RECOMBINASE"/>
    <property type="match status" value="1"/>
</dbReference>
<dbReference type="AlphaFoldDB" id="A0A0D5LLP2"/>
<dbReference type="GO" id="GO:0006310">
    <property type="term" value="P:DNA recombination"/>
    <property type="evidence" value="ECO:0007669"/>
    <property type="project" value="UniProtKB-KW"/>
</dbReference>
<dbReference type="HOGENOM" id="CLU_027562_17_7_5"/>
<sequence>MPDWRLTRLRGEFCLTWDERDGTRRRYRLGTADPQEAARRAPSLFAELTRPKGTTVADLWAGYLVDMEGRAVTGTMAHTWKALKDRFGAMEAEAISIADCRAHVAERRAQVSKRQPEGISDGTIHTELGHLRMVLLWAAKHGLIAKAPAIERPAKPEPKSDFLTRSEVVALRDAAKAPHVRLAIILMIATGARNEAALQLTWDRVDFDRRMIMLRNPFDRGRRKGRATVPINDTLMAALSEAKAGALTPFVVEWAGKPVKSIKRGLKAAGKAIGRPDVSPHMLRHSAAVWLAEDGHSMDEIAQYLGHDDVKTTTRIYARFSPTHLRKLADSLNVI</sequence>
<feature type="domain" description="Tyr recombinase" evidence="5">
    <location>
        <begin position="158"/>
        <end position="330"/>
    </location>
</feature>
<dbReference type="PATRIC" id="fig|1486262.3.peg.360"/>
<dbReference type="CDD" id="cd00796">
    <property type="entry name" value="INT_Rci_Hp1_C"/>
    <property type="match status" value="1"/>
</dbReference>
<dbReference type="InterPro" id="IPR050090">
    <property type="entry name" value="Tyrosine_recombinase_XerCD"/>
</dbReference>
<dbReference type="PANTHER" id="PTHR30349">
    <property type="entry name" value="PHAGE INTEGRASE-RELATED"/>
    <property type="match status" value="1"/>
</dbReference>
<dbReference type="Gene3D" id="1.10.443.10">
    <property type="entry name" value="Intergrase catalytic core"/>
    <property type="match status" value="1"/>
</dbReference>
<keyword evidence="3" id="KW-0238">DNA-binding</keyword>
<protein>
    <recommendedName>
        <fullName evidence="5">Tyr recombinase domain-containing protein</fullName>
    </recommendedName>
</protein>
<evidence type="ECO:0000256" key="1">
    <source>
        <dbReference type="ARBA" id="ARBA00008857"/>
    </source>
</evidence>
<keyword evidence="2" id="KW-0229">DNA integration</keyword>
<dbReference type="InterPro" id="IPR010998">
    <property type="entry name" value="Integrase_recombinase_N"/>
</dbReference>
<keyword evidence="4" id="KW-0233">DNA recombination</keyword>
<dbReference type="Pfam" id="PF00589">
    <property type="entry name" value="Phage_integrase"/>
    <property type="match status" value="1"/>
</dbReference>
<dbReference type="GO" id="GO:0003677">
    <property type="term" value="F:DNA binding"/>
    <property type="evidence" value="ECO:0007669"/>
    <property type="project" value="UniProtKB-KW"/>
</dbReference>
<dbReference type="SUPFAM" id="SSF56349">
    <property type="entry name" value="DNA breaking-rejoining enzymes"/>
    <property type="match status" value="1"/>
</dbReference>
<dbReference type="GO" id="GO:0015074">
    <property type="term" value="P:DNA integration"/>
    <property type="evidence" value="ECO:0007669"/>
    <property type="project" value="UniProtKB-KW"/>
</dbReference>
<keyword evidence="7" id="KW-1185">Reference proteome</keyword>
<gene>
    <name evidence="6" type="ORF">TM49_01745</name>
</gene>
<dbReference type="EMBL" id="CP010803">
    <property type="protein sequence ID" value="AJY44692.1"/>
    <property type="molecule type" value="Genomic_DNA"/>
</dbReference>
<organism evidence="6 7">
    <name type="scientific">Martelella endophytica</name>
    <dbReference type="NCBI Taxonomy" id="1486262"/>
    <lineage>
        <taxon>Bacteria</taxon>
        <taxon>Pseudomonadati</taxon>
        <taxon>Pseudomonadota</taxon>
        <taxon>Alphaproteobacteria</taxon>
        <taxon>Hyphomicrobiales</taxon>
        <taxon>Aurantimonadaceae</taxon>
        <taxon>Martelella</taxon>
    </lineage>
</organism>
<comment type="similarity">
    <text evidence="1">Belongs to the 'phage' integrase family.</text>
</comment>
<dbReference type="Gene3D" id="1.10.150.130">
    <property type="match status" value="1"/>
</dbReference>
<proteinExistence type="inferred from homology"/>
<dbReference type="PANTHER" id="PTHR30349:SF41">
    <property type="entry name" value="INTEGRASE_RECOMBINASE PROTEIN MJ0367-RELATED"/>
    <property type="match status" value="1"/>
</dbReference>
<dbReference type="KEGG" id="mey:TM49_01745"/>
<evidence type="ECO:0000313" key="7">
    <source>
        <dbReference type="Proteomes" id="UP000032611"/>
    </source>
</evidence>